<feature type="compositionally biased region" description="Basic and acidic residues" evidence="1">
    <location>
        <begin position="151"/>
        <end position="166"/>
    </location>
</feature>
<proteinExistence type="predicted"/>
<protein>
    <submittedName>
        <fullName evidence="2">Uncharacterized protein</fullName>
    </submittedName>
</protein>
<feature type="region of interest" description="Disordered" evidence="1">
    <location>
        <begin position="111"/>
        <end position="138"/>
    </location>
</feature>
<feature type="region of interest" description="Disordered" evidence="1">
    <location>
        <begin position="151"/>
        <end position="296"/>
    </location>
</feature>
<comment type="caution">
    <text evidence="2">The sequence shown here is derived from an EMBL/GenBank/DDBJ whole genome shotgun (WGS) entry which is preliminary data.</text>
</comment>
<feature type="compositionally biased region" description="Low complexity" evidence="1">
    <location>
        <begin position="258"/>
        <end position="286"/>
    </location>
</feature>
<dbReference type="EMBL" id="JARJCM010000046">
    <property type="protein sequence ID" value="KAJ7036059.1"/>
    <property type="molecule type" value="Genomic_DNA"/>
</dbReference>
<name>A0AAD6SYL9_9AGAR</name>
<dbReference type="Proteomes" id="UP001218188">
    <property type="component" value="Unassembled WGS sequence"/>
</dbReference>
<organism evidence="2 3">
    <name type="scientific">Mycena alexandri</name>
    <dbReference type="NCBI Taxonomy" id="1745969"/>
    <lineage>
        <taxon>Eukaryota</taxon>
        <taxon>Fungi</taxon>
        <taxon>Dikarya</taxon>
        <taxon>Basidiomycota</taxon>
        <taxon>Agaricomycotina</taxon>
        <taxon>Agaricomycetes</taxon>
        <taxon>Agaricomycetidae</taxon>
        <taxon>Agaricales</taxon>
        <taxon>Marasmiineae</taxon>
        <taxon>Mycenaceae</taxon>
        <taxon>Mycena</taxon>
    </lineage>
</organism>
<evidence type="ECO:0000256" key="1">
    <source>
        <dbReference type="SAM" id="MobiDB-lite"/>
    </source>
</evidence>
<sequence length="559" mass="60233">MPPALRVPPAIAALGPPPPDFIPCRLYEIFGANFTNHAEFSRQGNKTYWVLFSWAREAVYTLKPDCLAGKELEDDERDVVASIAEWAEVLRVWAAFCYHKHAKCEHHAHACGRSTCPGHPRPEKPPAPSTRRDPRVKVEVKVEVGLGVKRERVTPKLERTTPRLETRSTPATKTSKRRAPVSYTPVPQSPSNDDSDDDIVEPGGVPLWAPDTPPPPPARPLVPVQEELPVASVGSKRGVSAVEDVDDATHARSRHAAPSRAPSTSATSAPTSTTLSSTSSLSASTTEAPDTAAKGKARAISTVLSASSISRAAYAGQSPAPAVLSRLSRAGGSAASCPASPRIGTPSTVASTSRLVRRNDPFFVSAAGLIRDTSAAAFADIREGPVKVVVGWEAATRASLAPDISFDQNHPSHPSCKMPKVRSRVDQEKRRLLESHLPNFLEAVAEGRGQQFFAWVQGYYRHRFGVASLHRAWVPADTDSTLVFSAEELAARAELHKSINRVSGFQGAGLAPAASCTGMIFLSDGTFTGLRWRKRDATSLRFLLDIHSEAVIIFVAEEI</sequence>
<keyword evidence="3" id="KW-1185">Reference proteome</keyword>
<evidence type="ECO:0000313" key="2">
    <source>
        <dbReference type="EMBL" id="KAJ7036059.1"/>
    </source>
</evidence>
<feature type="compositionally biased region" description="Basic and acidic residues" evidence="1">
    <location>
        <begin position="120"/>
        <end position="138"/>
    </location>
</feature>
<dbReference type="AlphaFoldDB" id="A0AAD6SYL9"/>
<reference evidence="2" key="1">
    <citation type="submission" date="2023-03" db="EMBL/GenBank/DDBJ databases">
        <title>Massive genome expansion in bonnet fungi (Mycena s.s.) driven by repeated elements and novel gene families across ecological guilds.</title>
        <authorList>
            <consortium name="Lawrence Berkeley National Laboratory"/>
            <person name="Harder C.B."/>
            <person name="Miyauchi S."/>
            <person name="Viragh M."/>
            <person name="Kuo A."/>
            <person name="Thoen E."/>
            <person name="Andreopoulos B."/>
            <person name="Lu D."/>
            <person name="Skrede I."/>
            <person name="Drula E."/>
            <person name="Henrissat B."/>
            <person name="Morin E."/>
            <person name="Kohler A."/>
            <person name="Barry K."/>
            <person name="LaButti K."/>
            <person name="Morin E."/>
            <person name="Salamov A."/>
            <person name="Lipzen A."/>
            <person name="Mereny Z."/>
            <person name="Hegedus B."/>
            <person name="Baldrian P."/>
            <person name="Stursova M."/>
            <person name="Weitz H."/>
            <person name="Taylor A."/>
            <person name="Grigoriev I.V."/>
            <person name="Nagy L.G."/>
            <person name="Martin F."/>
            <person name="Kauserud H."/>
        </authorList>
    </citation>
    <scope>NUCLEOTIDE SEQUENCE</scope>
    <source>
        <strain evidence="2">CBHHK200</strain>
    </source>
</reference>
<gene>
    <name evidence="2" type="ORF">C8F04DRAFT_1181831</name>
</gene>
<feature type="compositionally biased region" description="Pro residues" evidence="1">
    <location>
        <begin position="211"/>
        <end position="220"/>
    </location>
</feature>
<evidence type="ECO:0000313" key="3">
    <source>
        <dbReference type="Proteomes" id="UP001218188"/>
    </source>
</evidence>
<accession>A0AAD6SYL9</accession>